<dbReference type="GO" id="GO:0005743">
    <property type="term" value="C:mitochondrial inner membrane"/>
    <property type="evidence" value="ECO:0007669"/>
    <property type="project" value="UniProtKB-SubCell"/>
</dbReference>
<accession>A0A6J2K9U5</accession>
<comment type="similarity">
    <text evidence="2">Belongs to the complex I LYR family.</text>
</comment>
<keyword evidence="5" id="KW-0813">Transport</keyword>
<protein>
    <recommendedName>
        <fullName evidence="4">NADH dehydrogenase [ubiquinone] 1 alpha subcomplex subunit 6</fullName>
    </recommendedName>
    <alternativeName>
        <fullName evidence="11">Complex I-B14</fullName>
    </alternativeName>
    <alternativeName>
        <fullName evidence="12">NADH-ubiquinone oxidoreductase B14 subunit</fullName>
    </alternativeName>
</protein>
<sequence length="124" mass="14849">MAARETVKSACKNVRPLVSADFCEARRRALGLYRAIYRYIPYIVKHFDIPKSEEDCRWKLREYFYRNACVTDIRVIDMLVIKGYMELKEMKHMWQQKGHVMAHWNPTLEPKPYDFIGKFLEGID</sequence>
<keyword evidence="14" id="KW-1185">Reference proteome</keyword>
<name>A0A6J2K9U5_BOMMA</name>
<evidence type="ECO:0000256" key="1">
    <source>
        <dbReference type="ARBA" id="ARBA00004443"/>
    </source>
</evidence>
<dbReference type="GeneID" id="114248147"/>
<evidence type="ECO:0000256" key="9">
    <source>
        <dbReference type="ARBA" id="ARBA00023128"/>
    </source>
</evidence>
<evidence type="ECO:0000313" key="14">
    <source>
        <dbReference type="Proteomes" id="UP000504629"/>
    </source>
</evidence>
<evidence type="ECO:0000256" key="8">
    <source>
        <dbReference type="ARBA" id="ARBA00022982"/>
    </source>
</evidence>
<dbReference type="KEGG" id="bman:114248147"/>
<comment type="subunit">
    <text evidence="3">Mammalian complex I is composed of 45 different subunits.</text>
</comment>
<evidence type="ECO:0000256" key="13">
    <source>
        <dbReference type="ARBA" id="ARBA00046116"/>
    </source>
</evidence>
<proteinExistence type="inferred from homology"/>
<evidence type="ECO:0000256" key="6">
    <source>
        <dbReference type="ARBA" id="ARBA00022660"/>
    </source>
</evidence>
<evidence type="ECO:0000256" key="7">
    <source>
        <dbReference type="ARBA" id="ARBA00022792"/>
    </source>
</evidence>
<dbReference type="AlphaFoldDB" id="A0A6J2K9U5"/>
<keyword evidence="10" id="KW-0472">Membrane</keyword>
<dbReference type="GO" id="GO:0006979">
    <property type="term" value="P:response to oxidative stress"/>
    <property type="evidence" value="ECO:0007669"/>
    <property type="project" value="TreeGrafter"/>
</dbReference>
<gene>
    <name evidence="15" type="primary">LOC114248147</name>
</gene>
<keyword evidence="8" id="KW-0249">Electron transport</keyword>
<evidence type="ECO:0000256" key="2">
    <source>
        <dbReference type="ARBA" id="ARBA00009508"/>
    </source>
</evidence>
<dbReference type="GO" id="GO:0045271">
    <property type="term" value="C:respiratory chain complex I"/>
    <property type="evidence" value="ECO:0007669"/>
    <property type="project" value="InterPro"/>
</dbReference>
<evidence type="ECO:0000256" key="4">
    <source>
        <dbReference type="ARBA" id="ARBA00016386"/>
    </source>
</evidence>
<comment type="function">
    <text evidence="13">Accessory subunit of the mitochondrial membrane respiratory chain NADH dehydrogenase (Complex I), that is believed to be not involved in catalysis. Required for proper complex I assembly. Complex I functions in the transfer of electrons from NADH to the respiratory chain. The immediate electron acceptor for the enzyme is believed to be ubiquinone.</text>
</comment>
<dbReference type="Proteomes" id="UP000504629">
    <property type="component" value="Unplaced"/>
</dbReference>
<dbReference type="CDD" id="cd20266">
    <property type="entry name" value="Complex1_LYR_NDUFA6_LYRM6"/>
    <property type="match status" value="1"/>
</dbReference>
<organism evidence="14 15">
    <name type="scientific">Bombyx mandarina</name>
    <name type="common">Wild silk moth</name>
    <name type="synonym">Wild silkworm</name>
    <dbReference type="NCBI Taxonomy" id="7092"/>
    <lineage>
        <taxon>Eukaryota</taxon>
        <taxon>Metazoa</taxon>
        <taxon>Ecdysozoa</taxon>
        <taxon>Arthropoda</taxon>
        <taxon>Hexapoda</taxon>
        <taxon>Insecta</taxon>
        <taxon>Pterygota</taxon>
        <taxon>Neoptera</taxon>
        <taxon>Endopterygota</taxon>
        <taxon>Lepidoptera</taxon>
        <taxon>Glossata</taxon>
        <taxon>Ditrysia</taxon>
        <taxon>Bombycoidea</taxon>
        <taxon>Bombycidae</taxon>
        <taxon>Bombycinae</taxon>
        <taxon>Bombyx</taxon>
    </lineage>
</organism>
<dbReference type="OrthoDB" id="14535at2759"/>
<keyword evidence="9" id="KW-0496">Mitochondrion</keyword>
<evidence type="ECO:0000313" key="15">
    <source>
        <dbReference type="RefSeq" id="XP_028037089.1"/>
    </source>
</evidence>
<evidence type="ECO:0000256" key="3">
    <source>
        <dbReference type="ARBA" id="ARBA00011790"/>
    </source>
</evidence>
<dbReference type="RefSeq" id="XP_028037089.1">
    <property type="nucleotide sequence ID" value="XM_028181288.1"/>
</dbReference>
<dbReference type="PANTHER" id="PTHR12964:SF0">
    <property type="entry name" value="NADH DEHYDROGENASE [UBIQUINONE] 1 ALPHA SUBCOMPLEX SUBUNIT 6"/>
    <property type="match status" value="1"/>
</dbReference>
<reference evidence="15" key="1">
    <citation type="submission" date="2025-08" db="UniProtKB">
        <authorList>
            <consortium name="RefSeq"/>
        </authorList>
    </citation>
    <scope>IDENTIFICATION</scope>
    <source>
        <tissue evidence="15">Silk gland</tissue>
    </source>
</reference>
<dbReference type="PANTHER" id="PTHR12964">
    <property type="entry name" value="NADH-UBIQUINONE OXIDOREDUCTASE B14 SUBUNIT"/>
    <property type="match status" value="1"/>
</dbReference>
<comment type="subcellular location">
    <subcellularLocation>
        <location evidence="1">Mitochondrion inner membrane</location>
        <topology evidence="1">Peripheral membrane protein</topology>
        <orientation evidence="1">Matrix side</orientation>
    </subcellularLocation>
</comment>
<evidence type="ECO:0000256" key="5">
    <source>
        <dbReference type="ARBA" id="ARBA00022448"/>
    </source>
</evidence>
<dbReference type="InterPro" id="IPR016488">
    <property type="entry name" value="NADH_Ub_cplx-1_asu_su-6"/>
</dbReference>
<evidence type="ECO:0000256" key="12">
    <source>
        <dbReference type="ARBA" id="ARBA00032352"/>
    </source>
</evidence>
<dbReference type="InterPro" id="IPR045299">
    <property type="entry name" value="Complex1_LYR_NDUFA6_LYRM6"/>
</dbReference>
<keyword evidence="6" id="KW-0679">Respiratory chain</keyword>
<keyword evidence="7" id="KW-0999">Mitochondrion inner membrane</keyword>
<evidence type="ECO:0000256" key="10">
    <source>
        <dbReference type="ARBA" id="ARBA00023136"/>
    </source>
</evidence>
<evidence type="ECO:0000256" key="11">
    <source>
        <dbReference type="ARBA" id="ARBA00030213"/>
    </source>
</evidence>